<organism evidence="1 2">
    <name type="scientific">Ilex paraguariensis</name>
    <name type="common">yerba mate</name>
    <dbReference type="NCBI Taxonomy" id="185542"/>
    <lineage>
        <taxon>Eukaryota</taxon>
        <taxon>Viridiplantae</taxon>
        <taxon>Streptophyta</taxon>
        <taxon>Embryophyta</taxon>
        <taxon>Tracheophyta</taxon>
        <taxon>Spermatophyta</taxon>
        <taxon>Magnoliopsida</taxon>
        <taxon>eudicotyledons</taxon>
        <taxon>Gunneridae</taxon>
        <taxon>Pentapetalae</taxon>
        <taxon>asterids</taxon>
        <taxon>campanulids</taxon>
        <taxon>Aquifoliales</taxon>
        <taxon>Aquifoliaceae</taxon>
        <taxon>Ilex</taxon>
    </lineage>
</organism>
<dbReference type="AlphaFoldDB" id="A0ABC8SCZ1"/>
<sequence>MEVLGEPAIGAKEEATLMWSCRVSRLCAQERLFALAGRAEGAAVLVGHAGGVVAHKRLLRWKGVQEGLLRKKGCWASLVKHWAARNEVPLVKQDLDFSALVKDW</sequence>
<accession>A0ABC8SCZ1</accession>
<reference evidence="1 2" key="1">
    <citation type="submission" date="2024-02" db="EMBL/GenBank/DDBJ databases">
        <authorList>
            <person name="Vignale AGUSTIN F."/>
            <person name="Sosa J E."/>
            <person name="Modenutti C."/>
        </authorList>
    </citation>
    <scope>NUCLEOTIDE SEQUENCE [LARGE SCALE GENOMIC DNA]</scope>
</reference>
<evidence type="ECO:0000313" key="2">
    <source>
        <dbReference type="Proteomes" id="UP001642360"/>
    </source>
</evidence>
<dbReference type="EMBL" id="CAUOFW020002636">
    <property type="protein sequence ID" value="CAK9155073.1"/>
    <property type="molecule type" value="Genomic_DNA"/>
</dbReference>
<dbReference type="Proteomes" id="UP001642360">
    <property type="component" value="Unassembled WGS sequence"/>
</dbReference>
<comment type="caution">
    <text evidence="1">The sequence shown here is derived from an EMBL/GenBank/DDBJ whole genome shotgun (WGS) entry which is preliminary data.</text>
</comment>
<protein>
    <submittedName>
        <fullName evidence="1">Uncharacterized protein</fullName>
    </submittedName>
</protein>
<gene>
    <name evidence="1" type="ORF">ILEXP_LOCUS23467</name>
</gene>
<name>A0ABC8SCZ1_9AQUA</name>
<keyword evidence="2" id="KW-1185">Reference proteome</keyword>
<evidence type="ECO:0000313" key="1">
    <source>
        <dbReference type="EMBL" id="CAK9155073.1"/>
    </source>
</evidence>
<proteinExistence type="predicted"/>